<dbReference type="InterPro" id="IPR018551">
    <property type="entry name" value="DUF2007"/>
</dbReference>
<accession>A0A2N8ZCI9</accession>
<dbReference type="RefSeq" id="WP_102522252.1">
    <property type="nucleotide sequence ID" value="NZ_LT960611.1"/>
</dbReference>
<gene>
    <name evidence="2" type="ORF">VTAP4600_A1640</name>
</gene>
<keyword evidence="3" id="KW-1185">Reference proteome</keyword>
<dbReference type="Pfam" id="PF09413">
    <property type="entry name" value="DUF2007"/>
    <property type="match status" value="1"/>
</dbReference>
<proteinExistence type="predicted"/>
<protein>
    <recommendedName>
        <fullName evidence="1">DUF2007 domain-containing protein</fullName>
    </recommendedName>
</protein>
<evidence type="ECO:0000313" key="2">
    <source>
        <dbReference type="EMBL" id="SON49619.1"/>
    </source>
</evidence>
<dbReference type="EMBL" id="LT960611">
    <property type="protein sequence ID" value="SON49619.1"/>
    <property type="molecule type" value="Genomic_DNA"/>
</dbReference>
<dbReference type="OrthoDB" id="9814654at2"/>
<feature type="domain" description="DUF2007" evidence="1">
    <location>
        <begin position="2"/>
        <end position="56"/>
    </location>
</feature>
<dbReference type="AlphaFoldDB" id="A0A2N8ZCI9"/>
<reference evidence="2 3" key="1">
    <citation type="submission" date="2017-10" db="EMBL/GenBank/DDBJ databases">
        <authorList>
            <person name="Banno H."/>
            <person name="Chua N.-H."/>
        </authorList>
    </citation>
    <scope>NUCLEOTIDE SEQUENCE [LARGE SCALE GENOMIC DNA]</scope>
    <source>
        <strain evidence="2">Vibrio tapetis CECT4600</strain>
    </source>
</reference>
<dbReference type="KEGG" id="vta:A1640"/>
<sequence length="103" mass="11509">MKLFSATIPPEAHIVCELLKTQGIECEVRGEGLFGLQGELPFGENSEPYVWLLNESQHQLSLSLIQQYLDSTSNGQTPWLCKQCGESIEPQFSCCWNCGSQDL</sequence>
<organism evidence="2 3">
    <name type="scientific">Vibrio tapetis subsp. tapetis</name>
    <dbReference type="NCBI Taxonomy" id="1671868"/>
    <lineage>
        <taxon>Bacteria</taxon>
        <taxon>Pseudomonadati</taxon>
        <taxon>Pseudomonadota</taxon>
        <taxon>Gammaproteobacteria</taxon>
        <taxon>Vibrionales</taxon>
        <taxon>Vibrionaceae</taxon>
        <taxon>Vibrio</taxon>
    </lineage>
</organism>
<evidence type="ECO:0000313" key="3">
    <source>
        <dbReference type="Proteomes" id="UP000235828"/>
    </source>
</evidence>
<dbReference type="Proteomes" id="UP000235828">
    <property type="component" value="Chromosome A"/>
</dbReference>
<evidence type="ECO:0000259" key="1">
    <source>
        <dbReference type="Pfam" id="PF09413"/>
    </source>
</evidence>
<name>A0A2N8ZCI9_9VIBR</name>